<name>A0A1C7MNJ8_GRIFR</name>
<reference evidence="1 2" key="1">
    <citation type="submission" date="2016-03" db="EMBL/GenBank/DDBJ databases">
        <title>Whole genome sequencing of Grifola frondosa 9006-11.</title>
        <authorList>
            <person name="Min B."/>
            <person name="Park H."/>
            <person name="Kim J.-G."/>
            <person name="Cho H."/>
            <person name="Oh Y.-L."/>
            <person name="Kong W.-S."/>
            <person name="Choi I.-G."/>
        </authorList>
    </citation>
    <scope>NUCLEOTIDE SEQUENCE [LARGE SCALE GENOMIC DNA]</scope>
    <source>
        <strain evidence="1 2">9006-11</strain>
    </source>
</reference>
<organism evidence="1 2">
    <name type="scientific">Grifola frondosa</name>
    <name type="common">Maitake</name>
    <name type="synonym">Polyporus frondosus</name>
    <dbReference type="NCBI Taxonomy" id="5627"/>
    <lineage>
        <taxon>Eukaryota</taxon>
        <taxon>Fungi</taxon>
        <taxon>Dikarya</taxon>
        <taxon>Basidiomycota</taxon>
        <taxon>Agaricomycotina</taxon>
        <taxon>Agaricomycetes</taxon>
        <taxon>Polyporales</taxon>
        <taxon>Grifolaceae</taxon>
        <taxon>Grifola</taxon>
    </lineage>
</organism>
<protein>
    <submittedName>
        <fullName evidence="1">Uncharacterized protein</fullName>
    </submittedName>
</protein>
<comment type="caution">
    <text evidence="1">The sequence shown here is derived from an EMBL/GenBank/DDBJ whole genome shotgun (WGS) entry which is preliminary data.</text>
</comment>
<sequence>MARQQAQGRLVVTGSGQQCAHRWQRWRTAGNSVHTVSNSIAPASNPSAPRACDKHDPVNTWEIFASAVVLTFFRCSTAYEFAC</sequence>
<accession>A0A1C7MNJ8</accession>
<dbReference type="EMBL" id="LUGG01000002">
    <property type="protein sequence ID" value="OBZ78475.1"/>
    <property type="molecule type" value="Genomic_DNA"/>
</dbReference>
<proteinExistence type="predicted"/>
<gene>
    <name evidence="1" type="ORF">A0H81_02804</name>
</gene>
<keyword evidence="2" id="KW-1185">Reference proteome</keyword>
<evidence type="ECO:0000313" key="1">
    <source>
        <dbReference type="EMBL" id="OBZ78475.1"/>
    </source>
</evidence>
<evidence type="ECO:0000313" key="2">
    <source>
        <dbReference type="Proteomes" id="UP000092993"/>
    </source>
</evidence>
<dbReference type="AlphaFoldDB" id="A0A1C7MNJ8"/>
<dbReference type="Proteomes" id="UP000092993">
    <property type="component" value="Unassembled WGS sequence"/>
</dbReference>